<accession>H7EII7</accession>
<dbReference type="PROSITE" id="PS51192">
    <property type="entry name" value="HELICASE_ATP_BIND_1"/>
    <property type="match status" value="1"/>
</dbReference>
<dbReference type="EC" id="5.6.2.4" evidence="9"/>
<dbReference type="Proteomes" id="UP000003571">
    <property type="component" value="Unassembled WGS sequence"/>
</dbReference>
<dbReference type="GO" id="GO:0006281">
    <property type="term" value="P:DNA repair"/>
    <property type="evidence" value="ECO:0007669"/>
    <property type="project" value="TreeGrafter"/>
</dbReference>
<evidence type="ECO:0000256" key="5">
    <source>
        <dbReference type="ARBA" id="ARBA00022840"/>
    </source>
</evidence>
<dbReference type="InterPro" id="IPR014001">
    <property type="entry name" value="Helicase_ATP-bd"/>
</dbReference>
<dbReference type="NCBIfam" id="TIGR00614">
    <property type="entry name" value="recQ_fam"/>
    <property type="match status" value="1"/>
</dbReference>
<dbReference type="PANTHER" id="PTHR13710:SF105">
    <property type="entry name" value="ATP-DEPENDENT DNA HELICASE Q1"/>
    <property type="match status" value="1"/>
</dbReference>
<dbReference type="STRING" id="907348.TresaDRAFT_1918"/>
<dbReference type="GO" id="GO:0005737">
    <property type="term" value="C:cytoplasm"/>
    <property type="evidence" value="ECO:0007669"/>
    <property type="project" value="TreeGrafter"/>
</dbReference>
<dbReference type="GO" id="GO:0009378">
    <property type="term" value="F:four-way junction helicase activity"/>
    <property type="evidence" value="ECO:0007669"/>
    <property type="project" value="TreeGrafter"/>
</dbReference>
<feature type="domain" description="Helicase C-terminal" evidence="11">
    <location>
        <begin position="302"/>
        <end position="456"/>
    </location>
</feature>
<evidence type="ECO:0000256" key="2">
    <source>
        <dbReference type="ARBA" id="ARBA00022741"/>
    </source>
</evidence>
<evidence type="ECO:0000256" key="6">
    <source>
        <dbReference type="ARBA" id="ARBA00023125"/>
    </source>
</evidence>
<dbReference type="InterPro" id="IPR027417">
    <property type="entry name" value="P-loop_NTPase"/>
</dbReference>
<keyword evidence="2" id="KW-0547">Nucleotide-binding</keyword>
<evidence type="ECO:0000256" key="3">
    <source>
        <dbReference type="ARBA" id="ARBA00022801"/>
    </source>
</evidence>
<keyword evidence="7" id="KW-0413">Isomerase</keyword>
<dbReference type="InterPro" id="IPR004589">
    <property type="entry name" value="DNA_helicase_ATP-dep_RecQ"/>
</dbReference>
<dbReference type="Pfam" id="PF00270">
    <property type="entry name" value="DEAD"/>
    <property type="match status" value="1"/>
</dbReference>
<name>H7EII7_9SPIR</name>
<reference evidence="12 13" key="1">
    <citation type="submission" date="2011-09" db="EMBL/GenBank/DDBJ databases">
        <title>The draft genome of Treponema saccharophilum DSM 2985.</title>
        <authorList>
            <consortium name="US DOE Joint Genome Institute (JGI-PGF)"/>
            <person name="Lucas S."/>
            <person name="Copeland A."/>
            <person name="Lapidus A."/>
            <person name="Glavina del Rio T."/>
            <person name="Dalin E."/>
            <person name="Tice H."/>
            <person name="Bruce D."/>
            <person name="Goodwin L."/>
            <person name="Pitluck S."/>
            <person name="Peters L."/>
            <person name="Kyrpides N."/>
            <person name="Mavromatis K."/>
            <person name="Ivanova N."/>
            <person name="Markowitz V."/>
            <person name="Cheng J.-F."/>
            <person name="Hugenholtz P."/>
            <person name="Woyke T."/>
            <person name="Wu D."/>
            <person name="Gronow S."/>
            <person name="Wellnitz S."/>
            <person name="Brambilla E."/>
            <person name="Klenk H.-P."/>
            <person name="Eisen J.A."/>
        </authorList>
    </citation>
    <scope>NUCLEOTIDE SEQUENCE [LARGE SCALE GENOMIC DNA]</scope>
    <source>
        <strain evidence="12 13">DSM 2985</strain>
    </source>
</reference>
<evidence type="ECO:0000256" key="1">
    <source>
        <dbReference type="ARBA" id="ARBA00005446"/>
    </source>
</evidence>
<dbReference type="eggNOG" id="COG0514">
    <property type="taxonomic scope" value="Bacteria"/>
</dbReference>
<protein>
    <recommendedName>
        <fullName evidence="9">DNA 3'-5' helicase</fullName>
        <ecNumber evidence="9">5.6.2.4</ecNumber>
    </recommendedName>
</protein>
<dbReference type="GO" id="GO:0030894">
    <property type="term" value="C:replisome"/>
    <property type="evidence" value="ECO:0007669"/>
    <property type="project" value="TreeGrafter"/>
</dbReference>
<dbReference type="SMART" id="SM00487">
    <property type="entry name" value="DEXDc"/>
    <property type="match status" value="1"/>
</dbReference>
<evidence type="ECO:0000256" key="7">
    <source>
        <dbReference type="ARBA" id="ARBA00023235"/>
    </source>
</evidence>
<evidence type="ECO:0000256" key="9">
    <source>
        <dbReference type="ARBA" id="ARBA00034808"/>
    </source>
</evidence>
<evidence type="ECO:0000313" key="12">
    <source>
        <dbReference type="EMBL" id="EIC02638.1"/>
    </source>
</evidence>
<keyword evidence="3 12" id="KW-0378">Hydrolase</keyword>
<sequence>MAGSVRDGGVGGGILSGMDFASGADDSYYEGKENDGFDDIVGEDEFRSWKSFLDWRKESGSFYACACADAEPVFVGEEDDFGEDSVGARNAFGVRFLFPWQRLVIANILDASRSFVEPVMGRQIVILPTGAGKSMCFLVPAILLRGATLVVYPLLALMADQKRRMDEAGIPCVVFRGGQGRGVWAENIAAIRSGSAKVAIANPEVLSDGFLLDGLSGCGFSHIAIDEAHCVSEWGDTFRPSYLSLGNAVARIGAKVVTAFTATASPAVLARVGEILFGGKFHLVRGDCDRPNIRYSVRCAAVKEKLLLALSAEMERPMVVFCGTRARTEMAARLLSEIHGRNSVRFYHAGLDDSSKSEIEKWFFSCEDGILAATCAYGMGMDKGNIRSVIHLDVPPTLEAFCQESGRAGRDGNPAASVLLWNDDDGRRFRSLPVGSRGRALWEFACGKSCRREAILRYLCGTDSTETVCSGCDVCGNAAPIPPVEEDSARALPLIRRRRMMLSADGISEIVSRSLNGLLRKTLGVNVWDDADTKVVLAHLSARGLVKTRRVFGKELVDARCGFLYAAVPRLSKALARFSVTRRLLRFRRQVRRARGRRRPWGAS</sequence>
<dbReference type="InterPro" id="IPR001650">
    <property type="entry name" value="Helicase_C-like"/>
</dbReference>
<dbReference type="EMBL" id="AGRW01000036">
    <property type="protein sequence ID" value="EIC02638.1"/>
    <property type="molecule type" value="Genomic_DNA"/>
</dbReference>
<keyword evidence="6" id="KW-0238">DNA-binding</keyword>
<evidence type="ECO:0000259" key="11">
    <source>
        <dbReference type="PROSITE" id="PS51194"/>
    </source>
</evidence>
<comment type="similarity">
    <text evidence="1">Belongs to the helicase family. RecQ subfamily.</text>
</comment>
<evidence type="ECO:0000256" key="4">
    <source>
        <dbReference type="ARBA" id="ARBA00022806"/>
    </source>
</evidence>
<organism evidence="12 13">
    <name type="scientific">Treponema saccharophilum DSM 2985</name>
    <dbReference type="NCBI Taxonomy" id="907348"/>
    <lineage>
        <taxon>Bacteria</taxon>
        <taxon>Pseudomonadati</taxon>
        <taxon>Spirochaetota</taxon>
        <taxon>Spirochaetia</taxon>
        <taxon>Spirochaetales</taxon>
        <taxon>Treponemataceae</taxon>
        <taxon>Treponema</taxon>
    </lineage>
</organism>
<keyword evidence="13" id="KW-1185">Reference proteome</keyword>
<dbReference type="InterPro" id="IPR011545">
    <property type="entry name" value="DEAD/DEAH_box_helicase_dom"/>
</dbReference>
<comment type="catalytic activity">
    <reaction evidence="8">
        <text>Couples ATP hydrolysis with the unwinding of duplex DNA by translocating in the 3'-5' direction.</text>
        <dbReference type="EC" id="5.6.2.4"/>
    </reaction>
</comment>
<dbReference type="GO" id="GO:0006310">
    <property type="term" value="P:DNA recombination"/>
    <property type="evidence" value="ECO:0007669"/>
    <property type="project" value="InterPro"/>
</dbReference>
<evidence type="ECO:0000313" key="13">
    <source>
        <dbReference type="Proteomes" id="UP000003571"/>
    </source>
</evidence>
<dbReference type="GO" id="GO:0003677">
    <property type="term" value="F:DNA binding"/>
    <property type="evidence" value="ECO:0007669"/>
    <property type="project" value="UniProtKB-KW"/>
</dbReference>
<dbReference type="Gene3D" id="3.40.50.300">
    <property type="entry name" value="P-loop containing nucleotide triphosphate hydrolases"/>
    <property type="match status" value="2"/>
</dbReference>
<dbReference type="AlphaFoldDB" id="H7EII7"/>
<dbReference type="PATRIC" id="fig|907348.3.peg.635"/>
<dbReference type="GO" id="GO:0043590">
    <property type="term" value="C:bacterial nucleoid"/>
    <property type="evidence" value="ECO:0007669"/>
    <property type="project" value="TreeGrafter"/>
</dbReference>
<dbReference type="GO" id="GO:0005524">
    <property type="term" value="F:ATP binding"/>
    <property type="evidence" value="ECO:0007669"/>
    <property type="project" value="UniProtKB-KW"/>
</dbReference>
<evidence type="ECO:0000259" key="10">
    <source>
        <dbReference type="PROSITE" id="PS51192"/>
    </source>
</evidence>
<proteinExistence type="inferred from homology"/>
<keyword evidence="5" id="KW-0067">ATP-binding</keyword>
<comment type="caution">
    <text evidence="12">The sequence shown here is derived from an EMBL/GenBank/DDBJ whole genome shotgun (WGS) entry which is preliminary data.</text>
</comment>
<dbReference type="GO" id="GO:0043138">
    <property type="term" value="F:3'-5' DNA helicase activity"/>
    <property type="evidence" value="ECO:0007669"/>
    <property type="project" value="UniProtKB-EC"/>
</dbReference>
<dbReference type="SMART" id="SM00490">
    <property type="entry name" value="HELICc"/>
    <property type="match status" value="1"/>
</dbReference>
<keyword evidence="4 12" id="KW-0347">Helicase</keyword>
<feature type="domain" description="Helicase ATP-binding" evidence="10">
    <location>
        <begin position="114"/>
        <end position="282"/>
    </location>
</feature>
<evidence type="ECO:0000256" key="8">
    <source>
        <dbReference type="ARBA" id="ARBA00034617"/>
    </source>
</evidence>
<dbReference type="PANTHER" id="PTHR13710">
    <property type="entry name" value="DNA HELICASE RECQ FAMILY MEMBER"/>
    <property type="match status" value="1"/>
</dbReference>
<dbReference type="PROSITE" id="PS51194">
    <property type="entry name" value="HELICASE_CTER"/>
    <property type="match status" value="1"/>
</dbReference>
<gene>
    <name evidence="12" type="ORF">TresaDRAFT_1918</name>
</gene>
<dbReference type="GO" id="GO:0016787">
    <property type="term" value="F:hydrolase activity"/>
    <property type="evidence" value="ECO:0007669"/>
    <property type="project" value="UniProtKB-KW"/>
</dbReference>
<dbReference type="Pfam" id="PF00271">
    <property type="entry name" value="Helicase_C"/>
    <property type="match status" value="1"/>
</dbReference>
<dbReference type="SUPFAM" id="SSF52540">
    <property type="entry name" value="P-loop containing nucleoside triphosphate hydrolases"/>
    <property type="match status" value="1"/>
</dbReference>